<evidence type="ECO:0000313" key="3">
    <source>
        <dbReference type="Proteomes" id="UP001083770"/>
    </source>
</evidence>
<feature type="signal peptide" evidence="1">
    <location>
        <begin position="1"/>
        <end position="20"/>
    </location>
</feature>
<comment type="caution">
    <text evidence="2">The sequence shown here is derived from an EMBL/GenBank/DDBJ whole genome shotgun (WGS) entry which is preliminary data.</text>
</comment>
<keyword evidence="1" id="KW-0732">Signal</keyword>
<protein>
    <submittedName>
        <fullName evidence="2">Uncharacterized protein</fullName>
    </submittedName>
</protein>
<reference evidence="2" key="1">
    <citation type="submission" date="2022-12" db="EMBL/GenBank/DDBJ databases">
        <title>Bacterial isolates from different developmental stages of Nematostella vectensis.</title>
        <authorList>
            <person name="Fraune S."/>
        </authorList>
    </citation>
    <scope>NUCLEOTIDE SEQUENCE</scope>
    <source>
        <strain evidence="2">G21632-S1</strain>
    </source>
</reference>
<dbReference type="EMBL" id="JAPWGW010000002">
    <property type="protein sequence ID" value="MCZ4298094.1"/>
    <property type="molecule type" value="Genomic_DNA"/>
</dbReference>
<gene>
    <name evidence="2" type="ORF">O4G74_08495</name>
</gene>
<accession>A0ABT4LY80</accession>
<name>A0ABT4LY80_9PROT</name>
<dbReference type="Proteomes" id="UP001083770">
    <property type="component" value="Unassembled WGS sequence"/>
</dbReference>
<dbReference type="RefSeq" id="WP_269402211.1">
    <property type="nucleotide sequence ID" value="NZ_JAPWGW010000002.1"/>
</dbReference>
<evidence type="ECO:0000256" key="1">
    <source>
        <dbReference type="SAM" id="SignalP"/>
    </source>
</evidence>
<keyword evidence="3" id="KW-1185">Reference proteome</keyword>
<sequence>MMRFILLFMAVTGLAATSSAQTVWGIEAYSDVCRVVLIEDDNRIGQGIIDHLDEGCRVGPFERYAVGDRGEVRFLSASGDILMSVMPDGPGYEGYVGDGEPVTMSVMSSEAARRYPAPERPRPLARPHRAPAGVSEPAAAACVRYYDTGQCAQDHDLGLPGSRFDLLPVETRARMNKRFMASLNSSIEGQIDAGVCVEVRNCTERMIDDEIWCEIDHDGDWSWILKQDAQFVYAGAGCG</sequence>
<proteinExistence type="predicted"/>
<evidence type="ECO:0000313" key="2">
    <source>
        <dbReference type="EMBL" id="MCZ4298094.1"/>
    </source>
</evidence>
<feature type="chain" id="PRO_5046625846" evidence="1">
    <location>
        <begin position="21"/>
        <end position="239"/>
    </location>
</feature>
<organism evidence="2 3">
    <name type="scientific">Henriciella marina</name>
    <dbReference type="NCBI Taxonomy" id="453851"/>
    <lineage>
        <taxon>Bacteria</taxon>
        <taxon>Pseudomonadati</taxon>
        <taxon>Pseudomonadota</taxon>
        <taxon>Alphaproteobacteria</taxon>
        <taxon>Hyphomonadales</taxon>
        <taxon>Hyphomonadaceae</taxon>
        <taxon>Henriciella</taxon>
    </lineage>
</organism>